<organism evidence="1">
    <name type="scientific">marine sediment metagenome</name>
    <dbReference type="NCBI Taxonomy" id="412755"/>
    <lineage>
        <taxon>unclassified sequences</taxon>
        <taxon>metagenomes</taxon>
        <taxon>ecological metagenomes</taxon>
    </lineage>
</organism>
<accession>A0A0F8Z1V6</accession>
<reference evidence="1" key="1">
    <citation type="journal article" date="2015" name="Nature">
        <title>Complex archaea that bridge the gap between prokaryotes and eukaryotes.</title>
        <authorList>
            <person name="Spang A."/>
            <person name="Saw J.H."/>
            <person name="Jorgensen S.L."/>
            <person name="Zaremba-Niedzwiedzka K."/>
            <person name="Martijn J."/>
            <person name="Lind A.E."/>
            <person name="van Eijk R."/>
            <person name="Schleper C."/>
            <person name="Guy L."/>
            <person name="Ettema T.J."/>
        </authorList>
    </citation>
    <scope>NUCLEOTIDE SEQUENCE</scope>
</reference>
<comment type="caution">
    <text evidence="1">The sequence shown here is derived from an EMBL/GenBank/DDBJ whole genome shotgun (WGS) entry which is preliminary data.</text>
</comment>
<dbReference type="AlphaFoldDB" id="A0A0F8Z1V6"/>
<dbReference type="EMBL" id="LAZR01066161">
    <property type="protein sequence ID" value="KKK54121.1"/>
    <property type="molecule type" value="Genomic_DNA"/>
</dbReference>
<protein>
    <submittedName>
        <fullName evidence="1">Uncharacterized protein</fullName>
    </submittedName>
</protein>
<evidence type="ECO:0000313" key="1">
    <source>
        <dbReference type="EMBL" id="KKK54121.1"/>
    </source>
</evidence>
<proteinExistence type="predicted"/>
<name>A0A0F8Z1V6_9ZZZZ</name>
<sequence length="96" mass="11427">MNKEPMNNNAYFEEFEEFWKEYPNKTGKRAAYAKWNATLKKNFDAWDEWTPESMLTVAAIRYATATEKTEAKYIKHAATFLGPDEYWREMLEQAEV</sequence>
<gene>
    <name evidence="1" type="ORF">LCGC14_3087950</name>
</gene>